<feature type="domain" description="NADPH-dependent FMN reductase-like" evidence="3">
    <location>
        <begin position="4"/>
        <end position="142"/>
    </location>
</feature>
<dbReference type="PANTHER" id="PTHR43278:SF4">
    <property type="entry name" value="NAD(P)H-DEPENDENT FMN-CONTAINING OXIDOREDUCTASE YWQN-RELATED"/>
    <property type="match status" value="1"/>
</dbReference>
<name>A0A0R2HA94_9FIRM</name>
<reference evidence="4 5" key="1">
    <citation type="journal article" date="2015" name="Genome Announc.">
        <title>Expanding the biotechnology potential of lactobacilli through comparative genomics of 213 strains and associated genera.</title>
        <authorList>
            <person name="Sun Z."/>
            <person name="Harris H.M."/>
            <person name="McCann A."/>
            <person name="Guo C."/>
            <person name="Argimon S."/>
            <person name="Zhang W."/>
            <person name="Yang X."/>
            <person name="Jeffery I.B."/>
            <person name="Cooney J.C."/>
            <person name="Kagawa T.F."/>
            <person name="Liu W."/>
            <person name="Song Y."/>
            <person name="Salvetti E."/>
            <person name="Wrobel A."/>
            <person name="Rasinkangas P."/>
            <person name="Parkhill J."/>
            <person name="Rea M.C."/>
            <person name="O'Sullivan O."/>
            <person name="Ritari J."/>
            <person name="Douillard F.P."/>
            <person name="Paul Ross R."/>
            <person name="Yang R."/>
            <person name="Briner A.E."/>
            <person name="Felis G.E."/>
            <person name="de Vos W.M."/>
            <person name="Barrangou R."/>
            <person name="Klaenhammer T.R."/>
            <person name="Caufield P.W."/>
            <person name="Cui Y."/>
            <person name="Zhang H."/>
            <person name="O'Toole P.W."/>
        </authorList>
    </citation>
    <scope>NUCLEOTIDE SEQUENCE [LARGE SCALE GENOMIC DNA]</scope>
    <source>
        <strain evidence="4 5">DSM 20405</strain>
    </source>
</reference>
<organism evidence="4 5">
    <name type="scientific">Kandleria vitulina DSM 20405</name>
    <dbReference type="NCBI Taxonomy" id="1410657"/>
    <lineage>
        <taxon>Bacteria</taxon>
        <taxon>Bacillati</taxon>
        <taxon>Bacillota</taxon>
        <taxon>Erysipelotrichia</taxon>
        <taxon>Erysipelotrichales</taxon>
        <taxon>Coprobacillaceae</taxon>
        <taxon>Kandleria</taxon>
    </lineage>
</organism>
<gene>
    <name evidence="4" type="ORF">IV49_GL000631</name>
</gene>
<accession>A0A0R2HA94</accession>
<evidence type="ECO:0000313" key="4">
    <source>
        <dbReference type="EMBL" id="KRN49840.1"/>
    </source>
</evidence>
<protein>
    <recommendedName>
        <fullName evidence="3">NADPH-dependent FMN reductase-like domain-containing protein</fullName>
    </recommendedName>
</protein>
<dbReference type="Pfam" id="PF03358">
    <property type="entry name" value="FMN_red"/>
    <property type="match status" value="1"/>
</dbReference>
<keyword evidence="2" id="KW-0288">FMN</keyword>
<sequence length="227" mass="26532">MCGMNILIIKGSPRKNGMGDYFLGQVTEYLKDKDCTVDIFDQSHSQISRYDADMDACEKGPSLFEQKLMKADGIILLCPVYLKQMPGALKIEFDNVSYRMHEFPLIRKKVIIFNYASTHGAKELSEYFCELFKSFGAEVIGSHEHYTMSSDIDYDLDCLFSQIDTMMKRIEDNVCTFTIRQEKLFTYVKRLVLTEMKHNVITNKQERWKEFLPYDSLAQYIKEHDLK</sequence>
<dbReference type="InterPro" id="IPR005025">
    <property type="entry name" value="FMN_Rdtase-like_dom"/>
</dbReference>
<evidence type="ECO:0000256" key="1">
    <source>
        <dbReference type="ARBA" id="ARBA00022630"/>
    </source>
</evidence>
<dbReference type="PANTHER" id="PTHR43278">
    <property type="entry name" value="NAD(P)H-DEPENDENT FMN-CONTAINING OXIDOREDUCTASE YWQN-RELATED"/>
    <property type="match status" value="1"/>
</dbReference>
<dbReference type="InterPro" id="IPR051796">
    <property type="entry name" value="ISF_SsuE-like"/>
</dbReference>
<proteinExistence type="predicted"/>
<dbReference type="Proteomes" id="UP000051841">
    <property type="component" value="Unassembled WGS sequence"/>
</dbReference>
<dbReference type="PATRIC" id="fig|1410657.5.peg.657"/>
<dbReference type="AlphaFoldDB" id="A0A0R2HA94"/>
<evidence type="ECO:0000259" key="3">
    <source>
        <dbReference type="Pfam" id="PF03358"/>
    </source>
</evidence>
<keyword evidence="5" id="KW-1185">Reference proteome</keyword>
<dbReference type="Gene3D" id="3.40.50.360">
    <property type="match status" value="1"/>
</dbReference>
<evidence type="ECO:0000313" key="5">
    <source>
        <dbReference type="Proteomes" id="UP000051841"/>
    </source>
</evidence>
<dbReference type="InterPro" id="IPR029039">
    <property type="entry name" value="Flavoprotein-like_sf"/>
</dbReference>
<dbReference type="GO" id="GO:0016491">
    <property type="term" value="F:oxidoreductase activity"/>
    <property type="evidence" value="ECO:0007669"/>
    <property type="project" value="InterPro"/>
</dbReference>
<dbReference type="EMBL" id="JQBL01000019">
    <property type="protein sequence ID" value="KRN49840.1"/>
    <property type="molecule type" value="Genomic_DNA"/>
</dbReference>
<dbReference type="SUPFAM" id="SSF52218">
    <property type="entry name" value="Flavoproteins"/>
    <property type="match status" value="1"/>
</dbReference>
<comment type="caution">
    <text evidence="4">The sequence shown here is derived from an EMBL/GenBank/DDBJ whole genome shotgun (WGS) entry which is preliminary data.</text>
</comment>
<evidence type="ECO:0000256" key="2">
    <source>
        <dbReference type="ARBA" id="ARBA00022643"/>
    </source>
</evidence>
<keyword evidence="1" id="KW-0285">Flavoprotein</keyword>